<name>A0ABP3YL44_9BACT</name>
<dbReference type="InterPro" id="IPR029069">
    <property type="entry name" value="HotDog_dom_sf"/>
</dbReference>
<keyword evidence="2" id="KW-0444">Lipid biosynthesis</keyword>
<dbReference type="PANTHER" id="PTHR31727">
    <property type="entry name" value="OLEOYL-ACYL CARRIER PROTEIN THIOESTERASE 1, CHLOROPLASTIC"/>
    <property type="match status" value="1"/>
</dbReference>
<dbReference type="EMBL" id="BAAAFI010000048">
    <property type="protein sequence ID" value="GAA0881115.1"/>
    <property type="molecule type" value="Genomic_DNA"/>
</dbReference>
<dbReference type="Proteomes" id="UP001500469">
    <property type="component" value="Unassembled WGS sequence"/>
</dbReference>
<dbReference type="Gene3D" id="3.10.129.10">
    <property type="entry name" value="Hotdog Thioesterase"/>
    <property type="match status" value="1"/>
</dbReference>
<protein>
    <recommendedName>
        <fullName evidence="12">Acyl-ACP thioesterase</fullName>
    </recommendedName>
</protein>
<comment type="caution">
    <text evidence="10">The sequence shown here is derived from an EMBL/GenBank/DDBJ whole genome shotgun (WGS) entry which is preliminary data.</text>
</comment>
<evidence type="ECO:0000313" key="11">
    <source>
        <dbReference type="Proteomes" id="UP001500469"/>
    </source>
</evidence>
<evidence type="ECO:0000256" key="4">
    <source>
        <dbReference type="ARBA" id="ARBA00022832"/>
    </source>
</evidence>
<accession>A0ABP3YL44</accession>
<evidence type="ECO:0000256" key="1">
    <source>
        <dbReference type="ARBA" id="ARBA00006500"/>
    </source>
</evidence>
<sequence length="238" mass="26911">MSLPENFQFSKTFEVGSFQVNPDGNIRLTSLADLFQEIAWAHADSAEFGRNLSGMSLMWALSRLDFNIIQFPKWGDSIRLFTGSTGADKLFAFRDFMVWDQQERVLIRGTSSWLLLNSTTKRIQKPVAVLPPALFDPSMKPERQPQKILAKGALVGSETIKVRFSDLDLNYHVNNTSYIRWVENMMAEINLFPSQLSINYLAECVGGNVVELSLFKEGARYFVEGRVGVKLVFIAQVS</sequence>
<organism evidence="10 11">
    <name type="scientific">Algoriphagus jejuensis</name>
    <dbReference type="NCBI Taxonomy" id="419934"/>
    <lineage>
        <taxon>Bacteria</taxon>
        <taxon>Pseudomonadati</taxon>
        <taxon>Bacteroidota</taxon>
        <taxon>Cytophagia</taxon>
        <taxon>Cytophagales</taxon>
        <taxon>Cyclobacteriaceae</taxon>
        <taxon>Algoriphagus</taxon>
    </lineage>
</organism>
<keyword evidence="11" id="KW-1185">Reference proteome</keyword>
<dbReference type="Pfam" id="PF20791">
    <property type="entry name" value="Acyl-ACP_TE_C"/>
    <property type="match status" value="1"/>
</dbReference>
<dbReference type="Pfam" id="PF01643">
    <property type="entry name" value="Acyl-ACP_TE"/>
    <property type="match status" value="1"/>
</dbReference>
<evidence type="ECO:0000259" key="8">
    <source>
        <dbReference type="Pfam" id="PF01643"/>
    </source>
</evidence>
<feature type="domain" description="Acyl-ACP thioesterase-like C-terminal" evidence="9">
    <location>
        <begin position="158"/>
        <end position="211"/>
    </location>
</feature>
<dbReference type="SUPFAM" id="SSF54637">
    <property type="entry name" value="Thioesterase/thiol ester dehydrase-isomerase"/>
    <property type="match status" value="2"/>
</dbReference>
<evidence type="ECO:0000256" key="7">
    <source>
        <dbReference type="ARBA" id="ARBA00023160"/>
    </source>
</evidence>
<gene>
    <name evidence="10" type="ORF">GCM10009119_40850</name>
</gene>
<dbReference type="InterPro" id="IPR049427">
    <property type="entry name" value="Acyl-ACP_TE_C"/>
</dbReference>
<dbReference type="InterPro" id="IPR045023">
    <property type="entry name" value="FATA/B"/>
</dbReference>
<comment type="similarity">
    <text evidence="1">Belongs to the acyl-ACP thioesterase family.</text>
</comment>
<evidence type="ECO:0000256" key="5">
    <source>
        <dbReference type="ARBA" id="ARBA00022946"/>
    </source>
</evidence>
<proteinExistence type="inferred from homology"/>
<evidence type="ECO:0008006" key="12">
    <source>
        <dbReference type="Google" id="ProtNLM"/>
    </source>
</evidence>
<dbReference type="InterPro" id="IPR002864">
    <property type="entry name" value="Acyl-ACP_thioesterase_NHD"/>
</dbReference>
<keyword evidence="6" id="KW-0443">Lipid metabolism</keyword>
<evidence type="ECO:0000313" key="10">
    <source>
        <dbReference type="EMBL" id="GAA0881115.1"/>
    </source>
</evidence>
<keyword evidence="4" id="KW-0276">Fatty acid metabolism</keyword>
<dbReference type="RefSeq" id="WP_343854807.1">
    <property type="nucleotide sequence ID" value="NZ_BAAAFI010000048.1"/>
</dbReference>
<keyword evidence="7" id="KW-0275">Fatty acid biosynthesis</keyword>
<reference evidence="11" key="1">
    <citation type="journal article" date="2019" name="Int. J. Syst. Evol. Microbiol.">
        <title>The Global Catalogue of Microorganisms (GCM) 10K type strain sequencing project: providing services to taxonomists for standard genome sequencing and annotation.</title>
        <authorList>
            <consortium name="The Broad Institute Genomics Platform"/>
            <consortium name="The Broad Institute Genome Sequencing Center for Infectious Disease"/>
            <person name="Wu L."/>
            <person name="Ma J."/>
        </authorList>
    </citation>
    <scope>NUCLEOTIDE SEQUENCE [LARGE SCALE GENOMIC DNA]</scope>
    <source>
        <strain evidence="11">JCM 16112</strain>
    </source>
</reference>
<dbReference type="PANTHER" id="PTHR31727:SF6">
    <property type="entry name" value="OLEOYL-ACYL CARRIER PROTEIN THIOESTERASE 1, CHLOROPLASTIC"/>
    <property type="match status" value="1"/>
</dbReference>
<keyword evidence="3" id="KW-0378">Hydrolase</keyword>
<evidence type="ECO:0000256" key="2">
    <source>
        <dbReference type="ARBA" id="ARBA00022516"/>
    </source>
</evidence>
<evidence type="ECO:0000259" key="9">
    <source>
        <dbReference type="Pfam" id="PF20791"/>
    </source>
</evidence>
<feature type="domain" description="Acyl-ACP thioesterase N-terminal hotdog" evidence="8">
    <location>
        <begin position="8"/>
        <end position="125"/>
    </location>
</feature>
<keyword evidence="5" id="KW-0809">Transit peptide</keyword>
<evidence type="ECO:0000256" key="3">
    <source>
        <dbReference type="ARBA" id="ARBA00022801"/>
    </source>
</evidence>
<evidence type="ECO:0000256" key="6">
    <source>
        <dbReference type="ARBA" id="ARBA00023098"/>
    </source>
</evidence>